<dbReference type="Gene3D" id="3.30.420.10">
    <property type="entry name" value="Ribonuclease H-like superfamily/Ribonuclease H"/>
    <property type="match status" value="1"/>
</dbReference>
<sequence length="276" mass="31810">MNKILLERAQCMLSNIVLSKELWTEAVNTAAYLVNRSPSTAIDWKTPEEVWSGKHANYENLRIFGCPAYAQNEELIDAGRDHDVREKAELKLEQLDVKTAFLHSELEEQIFMRQPKGFMIQDKEDHVCLLKKSLVVGYVDSDYAGDFNRRRSLRGYIFTFLSFVISWKATVLTIVSLSTTEAEYIPATEAVKETIWLKGLIDDLGLKQESSTVYCGSQSAIRLTKNKMFHEWTKHIDVWFHFIRDVVSHGTVMVDKICTVKKSSRHDDKAYYTDQV</sequence>
<dbReference type="AlphaFoldDB" id="A0AA88WUG6"/>
<feature type="domain" description="Reverse transcriptase Ty1/copia-type" evidence="1">
    <location>
        <begin position="89"/>
        <end position="134"/>
    </location>
</feature>
<dbReference type="PANTHER" id="PTHR11439">
    <property type="entry name" value="GAG-POL-RELATED RETROTRANSPOSON"/>
    <property type="match status" value="1"/>
</dbReference>
<dbReference type="InterPro" id="IPR036397">
    <property type="entry name" value="RNaseH_sf"/>
</dbReference>
<protein>
    <recommendedName>
        <fullName evidence="1">Reverse transcriptase Ty1/copia-type domain-containing protein</fullName>
    </recommendedName>
</protein>
<organism evidence="2 3">
    <name type="scientific">Escallonia herrerae</name>
    <dbReference type="NCBI Taxonomy" id="1293975"/>
    <lineage>
        <taxon>Eukaryota</taxon>
        <taxon>Viridiplantae</taxon>
        <taxon>Streptophyta</taxon>
        <taxon>Embryophyta</taxon>
        <taxon>Tracheophyta</taxon>
        <taxon>Spermatophyta</taxon>
        <taxon>Magnoliopsida</taxon>
        <taxon>eudicotyledons</taxon>
        <taxon>Gunneridae</taxon>
        <taxon>Pentapetalae</taxon>
        <taxon>asterids</taxon>
        <taxon>campanulids</taxon>
        <taxon>Escalloniales</taxon>
        <taxon>Escalloniaceae</taxon>
        <taxon>Escallonia</taxon>
    </lineage>
</organism>
<keyword evidence="3" id="KW-1185">Reference proteome</keyword>
<evidence type="ECO:0000313" key="3">
    <source>
        <dbReference type="Proteomes" id="UP001188597"/>
    </source>
</evidence>
<accession>A0AA88WUG6</accession>
<dbReference type="InterPro" id="IPR012337">
    <property type="entry name" value="RNaseH-like_sf"/>
</dbReference>
<evidence type="ECO:0000313" key="2">
    <source>
        <dbReference type="EMBL" id="KAK3033802.1"/>
    </source>
</evidence>
<dbReference type="EMBL" id="JAVXUP010000222">
    <property type="protein sequence ID" value="KAK3033802.1"/>
    <property type="molecule type" value="Genomic_DNA"/>
</dbReference>
<reference evidence="2" key="1">
    <citation type="submission" date="2022-12" db="EMBL/GenBank/DDBJ databases">
        <title>Draft genome assemblies for two species of Escallonia (Escalloniales).</title>
        <authorList>
            <person name="Chanderbali A."/>
            <person name="Dervinis C."/>
            <person name="Anghel I."/>
            <person name="Soltis D."/>
            <person name="Soltis P."/>
            <person name="Zapata F."/>
        </authorList>
    </citation>
    <scope>NUCLEOTIDE SEQUENCE</scope>
    <source>
        <strain evidence="2">UCBG64.0493</strain>
        <tissue evidence="2">Leaf</tissue>
    </source>
</reference>
<comment type="caution">
    <text evidence="2">The sequence shown here is derived from an EMBL/GenBank/DDBJ whole genome shotgun (WGS) entry which is preliminary data.</text>
</comment>
<dbReference type="CDD" id="cd09272">
    <property type="entry name" value="RNase_HI_RT_Ty1"/>
    <property type="match status" value="1"/>
</dbReference>
<dbReference type="SUPFAM" id="SSF53098">
    <property type="entry name" value="Ribonuclease H-like"/>
    <property type="match status" value="1"/>
</dbReference>
<evidence type="ECO:0000259" key="1">
    <source>
        <dbReference type="Pfam" id="PF07727"/>
    </source>
</evidence>
<dbReference type="GO" id="GO:0003676">
    <property type="term" value="F:nucleic acid binding"/>
    <property type="evidence" value="ECO:0007669"/>
    <property type="project" value="InterPro"/>
</dbReference>
<proteinExistence type="predicted"/>
<gene>
    <name evidence="2" type="ORF">RJ639_034373</name>
</gene>
<dbReference type="Proteomes" id="UP001188597">
    <property type="component" value="Unassembled WGS sequence"/>
</dbReference>
<dbReference type="Pfam" id="PF07727">
    <property type="entry name" value="RVT_2"/>
    <property type="match status" value="1"/>
</dbReference>
<name>A0AA88WUG6_9ASTE</name>
<dbReference type="InterPro" id="IPR013103">
    <property type="entry name" value="RVT_2"/>
</dbReference>